<evidence type="ECO:0000259" key="5">
    <source>
        <dbReference type="Pfam" id="PF00724"/>
    </source>
</evidence>
<protein>
    <submittedName>
        <fullName evidence="6">N-ethylmaleimide reductase</fullName>
        <ecNumber evidence="6">1.-.-.-</ecNumber>
    </submittedName>
</protein>
<sequence>MTDTTLASGTSADSPSTDPLLREFTLGDLRLPNRMVMAPMTRNRAGEGLAPTEMNARYYGQRASAGLIITEATQVTRRGLGYPNTPGIHTDAQVSGWRRVTNAVHLKGGRIFAQLWHVGRISHPDLQENGELPVAPSAVKPEGEAMTEEGKKPFVEPHALTVEEIRDVVQQYKHGAVCAKSAEFDGVEVHAANGYLIDQFLQDRSNQRTDDYGGPIENRMRFAIEVLEAVLEVWPAHRVGIRISPCSDFNDMGDSDPGALFRAFVEKLDSYGLAYLHLIEGNAHEGAEEDLEVPTADVRSWFSGPLMLNSGYTKERGNEAISKRDAELISFGRPYIANPDLVQRFAQDAELNEPDHDTFYGGGEEGYTDYPTLHDTRGENR</sequence>
<evidence type="ECO:0000256" key="2">
    <source>
        <dbReference type="ARBA" id="ARBA00005979"/>
    </source>
</evidence>
<name>A0A518EUY5_9BACT</name>
<feature type="domain" description="NADH:flavin oxidoreductase/NADH oxidase N-terminal" evidence="5">
    <location>
        <begin position="24"/>
        <end position="351"/>
    </location>
</feature>
<dbReference type="InterPro" id="IPR045247">
    <property type="entry name" value="Oye-like"/>
</dbReference>
<dbReference type="AlphaFoldDB" id="A0A518EUY5"/>
<accession>A0A518EUY5</accession>
<dbReference type="GO" id="GO:0005829">
    <property type="term" value="C:cytosol"/>
    <property type="evidence" value="ECO:0007669"/>
    <property type="project" value="UniProtKB-ARBA"/>
</dbReference>
<keyword evidence="7" id="KW-1185">Reference proteome</keyword>
<feature type="compositionally biased region" description="Basic and acidic residues" evidence="4">
    <location>
        <begin position="372"/>
        <end position="381"/>
    </location>
</feature>
<dbReference type="Gene3D" id="3.20.20.70">
    <property type="entry name" value="Aldolase class I"/>
    <property type="match status" value="1"/>
</dbReference>
<dbReference type="EC" id="1.-.-.-" evidence="6"/>
<evidence type="ECO:0000256" key="4">
    <source>
        <dbReference type="SAM" id="MobiDB-lite"/>
    </source>
</evidence>
<evidence type="ECO:0000313" key="6">
    <source>
        <dbReference type="EMBL" id="QDV07907.1"/>
    </source>
</evidence>
<dbReference type="InterPro" id="IPR001155">
    <property type="entry name" value="OxRdtase_FMN_N"/>
</dbReference>
<proteinExistence type="inferred from homology"/>
<organism evidence="6 7">
    <name type="scientific">Saltatorellus ferox</name>
    <dbReference type="NCBI Taxonomy" id="2528018"/>
    <lineage>
        <taxon>Bacteria</taxon>
        <taxon>Pseudomonadati</taxon>
        <taxon>Planctomycetota</taxon>
        <taxon>Planctomycetia</taxon>
        <taxon>Planctomycetia incertae sedis</taxon>
        <taxon>Saltatorellus</taxon>
    </lineage>
</organism>
<dbReference type="CDD" id="cd02933">
    <property type="entry name" value="OYE_like_FMN"/>
    <property type="match status" value="1"/>
</dbReference>
<dbReference type="PANTHER" id="PTHR22893:SF91">
    <property type="entry name" value="NADPH DEHYDROGENASE 2-RELATED"/>
    <property type="match status" value="1"/>
</dbReference>
<dbReference type="InterPro" id="IPR013785">
    <property type="entry name" value="Aldolase_TIM"/>
</dbReference>
<dbReference type="OrthoDB" id="9772736at2"/>
<dbReference type="EMBL" id="CP036434">
    <property type="protein sequence ID" value="QDV07907.1"/>
    <property type="molecule type" value="Genomic_DNA"/>
</dbReference>
<gene>
    <name evidence="6" type="primary">nemA_2</name>
    <name evidence="6" type="ORF">Poly30_34420</name>
</gene>
<dbReference type="Proteomes" id="UP000320390">
    <property type="component" value="Chromosome"/>
</dbReference>
<dbReference type="GO" id="GO:0016628">
    <property type="term" value="F:oxidoreductase activity, acting on the CH-CH group of donors, NAD or NADP as acceptor"/>
    <property type="evidence" value="ECO:0007669"/>
    <property type="project" value="UniProtKB-ARBA"/>
</dbReference>
<comment type="similarity">
    <text evidence="2">Belongs to the NADH:flavin oxidoreductase/NADH oxidase family.</text>
</comment>
<dbReference type="FunFam" id="3.20.20.70:FF:000059">
    <property type="entry name" value="N-ethylmaleimide reductase, FMN-linked"/>
    <property type="match status" value="1"/>
</dbReference>
<dbReference type="GO" id="GO:0010181">
    <property type="term" value="F:FMN binding"/>
    <property type="evidence" value="ECO:0007669"/>
    <property type="project" value="InterPro"/>
</dbReference>
<feature type="region of interest" description="Disordered" evidence="4">
    <location>
        <begin position="356"/>
        <end position="381"/>
    </location>
</feature>
<dbReference type="RefSeq" id="WP_145199628.1">
    <property type="nucleotide sequence ID" value="NZ_CP036434.1"/>
</dbReference>
<evidence type="ECO:0000313" key="7">
    <source>
        <dbReference type="Proteomes" id="UP000320390"/>
    </source>
</evidence>
<dbReference type="PANTHER" id="PTHR22893">
    <property type="entry name" value="NADH OXIDOREDUCTASE-RELATED"/>
    <property type="match status" value="1"/>
</dbReference>
<evidence type="ECO:0000256" key="1">
    <source>
        <dbReference type="ARBA" id="ARBA00001917"/>
    </source>
</evidence>
<dbReference type="Pfam" id="PF00724">
    <property type="entry name" value="Oxidored_FMN"/>
    <property type="match status" value="1"/>
</dbReference>
<reference evidence="6 7" key="1">
    <citation type="submission" date="2019-02" db="EMBL/GenBank/DDBJ databases">
        <title>Deep-cultivation of Planctomycetes and their phenomic and genomic characterization uncovers novel biology.</title>
        <authorList>
            <person name="Wiegand S."/>
            <person name="Jogler M."/>
            <person name="Boedeker C."/>
            <person name="Pinto D."/>
            <person name="Vollmers J."/>
            <person name="Rivas-Marin E."/>
            <person name="Kohn T."/>
            <person name="Peeters S.H."/>
            <person name="Heuer A."/>
            <person name="Rast P."/>
            <person name="Oberbeckmann S."/>
            <person name="Bunk B."/>
            <person name="Jeske O."/>
            <person name="Meyerdierks A."/>
            <person name="Storesund J.E."/>
            <person name="Kallscheuer N."/>
            <person name="Luecker S."/>
            <person name="Lage O.M."/>
            <person name="Pohl T."/>
            <person name="Merkel B.J."/>
            <person name="Hornburger P."/>
            <person name="Mueller R.-W."/>
            <person name="Bruemmer F."/>
            <person name="Labrenz M."/>
            <person name="Spormann A.M."/>
            <person name="Op den Camp H."/>
            <person name="Overmann J."/>
            <person name="Amann R."/>
            <person name="Jetten M.S.M."/>
            <person name="Mascher T."/>
            <person name="Medema M.H."/>
            <person name="Devos D.P."/>
            <person name="Kaster A.-K."/>
            <person name="Ovreas L."/>
            <person name="Rohde M."/>
            <person name="Galperin M.Y."/>
            <person name="Jogler C."/>
        </authorList>
    </citation>
    <scope>NUCLEOTIDE SEQUENCE [LARGE SCALE GENOMIC DNA]</scope>
    <source>
        <strain evidence="6 7">Poly30</strain>
    </source>
</reference>
<dbReference type="SUPFAM" id="SSF51395">
    <property type="entry name" value="FMN-linked oxidoreductases"/>
    <property type="match status" value="1"/>
</dbReference>
<keyword evidence="3 6" id="KW-0560">Oxidoreductase</keyword>
<evidence type="ECO:0000256" key="3">
    <source>
        <dbReference type="ARBA" id="ARBA00023002"/>
    </source>
</evidence>
<comment type="cofactor">
    <cofactor evidence="1">
        <name>FMN</name>
        <dbReference type="ChEBI" id="CHEBI:58210"/>
    </cofactor>
</comment>